<reference evidence="2" key="1">
    <citation type="submission" date="2012-07" db="EMBL/GenBank/DDBJ databases">
        <title>Genome of the Chinese tree shrew, a rising model animal genetically related to primates.</title>
        <authorList>
            <person name="Zhang G."/>
            <person name="Fan Y."/>
            <person name="Yao Y."/>
            <person name="Huang Z."/>
        </authorList>
    </citation>
    <scope>NUCLEOTIDE SEQUENCE [LARGE SCALE GENOMIC DNA]</scope>
</reference>
<name>L9KPZ6_TUPCH</name>
<protein>
    <submittedName>
        <fullName evidence="1">Uncharacterized protein</fullName>
    </submittedName>
</protein>
<gene>
    <name evidence="1" type="ORF">TREES_T100014957</name>
</gene>
<dbReference type="Proteomes" id="UP000011518">
    <property type="component" value="Unassembled WGS sequence"/>
</dbReference>
<dbReference type="EMBL" id="KB320724">
    <property type="protein sequence ID" value="ELW64519.1"/>
    <property type="molecule type" value="Genomic_DNA"/>
</dbReference>
<reference evidence="2" key="2">
    <citation type="journal article" date="2013" name="Nat. Commun.">
        <title>Genome of the Chinese tree shrew.</title>
        <authorList>
            <person name="Fan Y."/>
            <person name="Huang Z.Y."/>
            <person name="Cao C.C."/>
            <person name="Chen C.S."/>
            <person name="Chen Y.X."/>
            <person name="Fan D.D."/>
            <person name="He J."/>
            <person name="Hou H.L."/>
            <person name="Hu L."/>
            <person name="Hu X.T."/>
            <person name="Jiang X.T."/>
            <person name="Lai R."/>
            <person name="Lang Y.S."/>
            <person name="Liang B."/>
            <person name="Liao S.G."/>
            <person name="Mu D."/>
            <person name="Ma Y.Y."/>
            <person name="Niu Y.Y."/>
            <person name="Sun X.Q."/>
            <person name="Xia J.Q."/>
            <person name="Xiao J."/>
            <person name="Xiong Z.Q."/>
            <person name="Xu L."/>
            <person name="Yang L."/>
            <person name="Zhang Y."/>
            <person name="Zhao W."/>
            <person name="Zhao X.D."/>
            <person name="Zheng Y.T."/>
            <person name="Zhou J.M."/>
            <person name="Zhu Y.B."/>
            <person name="Zhang G.J."/>
            <person name="Wang J."/>
            <person name="Yao Y.G."/>
        </authorList>
    </citation>
    <scope>NUCLEOTIDE SEQUENCE [LARGE SCALE GENOMIC DNA]</scope>
</reference>
<dbReference type="InParanoid" id="L9KPZ6"/>
<evidence type="ECO:0000313" key="1">
    <source>
        <dbReference type="EMBL" id="ELW64519.1"/>
    </source>
</evidence>
<sequence>MGTRASSQVPGHAGQLELLDSSPWCLLASLQPEHLGTRQDSAAPANRLLLTSRAPCWRVTAEQVGAQAVMLMLTTKYLALLKGGTVPQTFSKTTEMRGLEAHIALVVHDSLKKTNKSEE</sequence>
<evidence type="ECO:0000313" key="2">
    <source>
        <dbReference type="Proteomes" id="UP000011518"/>
    </source>
</evidence>
<organism evidence="1 2">
    <name type="scientific">Tupaia chinensis</name>
    <name type="common">Chinese tree shrew</name>
    <name type="synonym">Tupaia belangeri chinensis</name>
    <dbReference type="NCBI Taxonomy" id="246437"/>
    <lineage>
        <taxon>Eukaryota</taxon>
        <taxon>Metazoa</taxon>
        <taxon>Chordata</taxon>
        <taxon>Craniata</taxon>
        <taxon>Vertebrata</taxon>
        <taxon>Euteleostomi</taxon>
        <taxon>Mammalia</taxon>
        <taxon>Eutheria</taxon>
        <taxon>Euarchontoglires</taxon>
        <taxon>Scandentia</taxon>
        <taxon>Tupaiidae</taxon>
        <taxon>Tupaia</taxon>
    </lineage>
</organism>
<keyword evidence="2" id="KW-1185">Reference proteome</keyword>
<accession>L9KPZ6</accession>
<dbReference type="AlphaFoldDB" id="L9KPZ6"/>
<proteinExistence type="predicted"/>